<dbReference type="RefSeq" id="WP_008334588.1">
    <property type="nucleotide sequence ID" value="NZ_CH902578.1"/>
</dbReference>
<evidence type="ECO:0000256" key="5">
    <source>
        <dbReference type="ARBA" id="ARBA00022801"/>
    </source>
</evidence>
<proteinExistence type="inferred from homology"/>
<dbReference type="GO" id="GO:0016757">
    <property type="term" value="F:glycosyltransferase activity"/>
    <property type="evidence" value="ECO:0007669"/>
    <property type="project" value="UniProtKB-KW"/>
</dbReference>
<evidence type="ECO:0000256" key="2">
    <source>
        <dbReference type="ARBA" id="ARBA00005992"/>
    </source>
</evidence>
<evidence type="ECO:0000256" key="10">
    <source>
        <dbReference type="SAM" id="SignalP"/>
    </source>
</evidence>
<dbReference type="PANTHER" id="PTHR30582">
    <property type="entry name" value="L,D-TRANSPEPTIDASE"/>
    <property type="match status" value="1"/>
</dbReference>
<feature type="domain" description="L,D-TPase catalytic" evidence="11">
    <location>
        <begin position="85"/>
        <end position="222"/>
    </location>
</feature>
<evidence type="ECO:0000256" key="8">
    <source>
        <dbReference type="ARBA" id="ARBA00023316"/>
    </source>
</evidence>
<evidence type="ECO:0000256" key="3">
    <source>
        <dbReference type="ARBA" id="ARBA00022676"/>
    </source>
</evidence>
<accession>A3VA10</accession>
<dbReference type="Proteomes" id="UP000002931">
    <property type="component" value="Unassembled WGS sequence"/>
</dbReference>
<comment type="caution">
    <text evidence="12">The sequence shown here is derived from an EMBL/GenBank/DDBJ whole genome shotgun (WGS) entry which is preliminary data.</text>
</comment>
<organism evidence="12 13">
    <name type="scientific">Maritimibacter alkaliphilus HTCC2654</name>
    <dbReference type="NCBI Taxonomy" id="314271"/>
    <lineage>
        <taxon>Bacteria</taxon>
        <taxon>Pseudomonadati</taxon>
        <taxon>Pseudomonadota</taxon>
        <taxon>Alphaproteobacteria</taxon>
        <taxon>Rhodobacterales</taxon>
        <taxon>Roseobacteraceae</taxon>
        <taxon>Maritimibacter</taxon>
    </lineage>
</organism>
<keyword evidence="3" id="KW-0328">Glycosyltransferase</keyword>
<dbReference type="GO" id="GO:0071972">
    <property type="term" value="F:peptidoglycan L,D-transpeptidase activity"/>
    <property type="evidence" value="ECO:0007669"/>
    <property type="project" value="TreeGrafter"/>
</dbReference>
<dbReference type="InterPro" id="IPR005490">
    <property type="entry name" value="LD_TPept_cat_dom"/>
</dbReference>
<keyword evidence="8 9" id="KW-0961">Cell wall biogenesis/degradation</keyword>
<keyword evidence="10" id="KW-0732">Signal</keyword>
<evidence type="ECO:0000256" key="9">
    <source>
        <dbReference type="PROSITE-ProRule" id="PRU01373"/>
    </source>
</evidence>
<keyword evidence="13" id="KW-1185">Reference proteome</keyword>
<keyword evidence="7 9" id="KW-0573">Peptidoglycan synthesis</keyword>
<feature type="signal peptide" evidence="10">
    <location>
        <begin position="1"/>
        <end position="20"/>
    </location>
</feature>
<keyword evidence="4" id="KW-0808">Transferase</keyword>
<feature type="active site" description="Nucleophile" evidence="9">
    <location>
        <position position="198"/>
    </location>
</feature>
<dbReference type="InterPro" id="IPR050979">
    <property type="entry name" value="LD-transpeptidase"/>
</dbReference>
<evidence type="ECO:0000313" key="13">
    <source>
        <dbReference type="Proteomes" id="UP000002931"/>
    </source>
</evidence>
<dbReference type="InterPro" id="IPR038063">
    <property type="entry name" value="Transpep_catalytic_dom"/>
</dbReference>
<dbReference type="SUPFAM" id="SSF141523">
    <property type="entry name" value="L,D-transpeptidase catalytic domain-like"/>
    <property type="match status" value="1"/>
</dbReference>
<feature type="active site" description="Proton donor/acceptor" evidence="9">
    <location>
        <position position="182"/>
    </location>
</feature>
<dbReference type="UniPathway" id="UPA00219"/>
<dbReference type="HOGENOM" id="CLU_042399_0_0_5"/>
<dbReference type="PANTHER" id="PTHR30582:SF24">
    <property type="entry name" value="L,D-TRANSPEPTIDASE ERFK_SRFK-RELATED"/>
    <property type="match status" value="1"/>
</dbReference>
<keyword evidence="5" id="KW-0378">Hydrolase</keyword>
<dbReference type="STRING" id="314271.RB2654_19248"/>
<evidence type="ECO:0000313" key="12">
    <source>
        <dbReference type="EMBL" id="EAQ14751.1"/>
    </source>
</evidence>
<gene>
    <name evidence="12" type="ORF">RB2654_19248</name>
</gene>
<dbReference type="GO" id="GO:0018104">
    <property type="term" value="P:peptidoglycan-protein cross-linking"/>
    <property type="evidence" value="ECO:0007669"/>
    <property type="project" value="TreeGrafter"/>
</dbReference>
<dbReference type="Pfam" id="PF03734">
    <property type="entry name" value="YkuD"/>
    <property type="match status" value="1"/>
</dbReference>
<sequence>MIGKRIVKLVAGLALAGVLAACETVPTETAVTSNGEVLPFVSPRTLSMYREFDDGQFVVPAVPRQYLSEEVARQYVPYYSPYAEGTIVVDPYAFKLYLISGPNEAMRYSVGVGKAGFGLTGEARVNHQKDWPYWTPTANMLRREPEKYGPVRGGMEGGLDNPLGARALYLYRGGRDTLYRIHGTPYPWTVGGQESGGCIRMFHQDAIHLAANVENGTRVVILSQSQTGMYTVAEDVAS</sequence>
<dbReference type="GO" id="GO:0008360">
    <property type="term" value="P:regulation of cell shape"/>
    <property type="evidence" value="ECO:0007669"/>
    <property type="project" value="UniProtKB-UniRule"/>
</dbReference>
<dbReference type="EMBL" id="AAMT01000001">
    <property type="protein sequence ID" value="EAQ14751.1"/>
    <property type="molecule type" value="Genomic_DNA"/>
</dbReference>
<evidence type="ECO:0000256" key="7">
    <source>
        <dbReference type="ARBA" id="ARBA00022984"/>
    </source>
</evidence>
<dbReference type="PROSITE" id="PS52029">
    <property type="entry name" value="LD_TPASE"/>
    <property type="match status" value="1"/>
</dbReference>
<comment type="similarity">
    <text evidence="2">Belongs to the YkuD family.</text>
</comment>
<keyword evidence="6 9" id="KW-0133">Cell shape</keyword>
<dbReference type="Gene3D" id="2.40.440.10">
    <property type="entry name" value="L,D-transpeptidase catalytic domain-like"/>
    <property type="match status" value="1"/>
</dbReference>
<dbReference type="eggNOG" id="COG1376">
    <property type="taxonomic scope" value="Bacteria"/>
</dbReference>
<feature type="chain" id="PRO_5002662038" description="L,D-TPase catalytic domain-containing protein" evidence="10">
    <location>
        <begin position="21"/>
        <end position="238"/>
    </location>
</feature>
<evidence type="ECO:0000259" key="11">
    <source>
        <dbReference type="PROSITE" id="PS52029"/>
    </source>
</evidence>
<dbReference type="AlphaFoldDB" id="A3VA10"/>
<evidence type="ECO:0000256" key="6">
    <source>
        <dbReference type="ARBA" id="ARBA00022960"/>
    </source>
</evidence>
<evidence type="ECO:0000256" key="1">
    <source>
        <dbReference type="ARBA" id="ARBA00004752"/>
    </source>
</evidence>
<comment type="pathway">
    <text evidence="1 9">Cell wall biogenesis; peptidoglycan biosynthesis.</text>
</comment>
<dbReference type="GO" id="GO:0071555">
    <property type="term" value="P:cell wall organization"/>
    <property type="evidence" value="ECO:0007669"/>
    <property type="project" value="UniProtKB-UniRule"/>
</dbReference>
<protein>
    <recommendedName>
        <fullName evidence="11">L,D-TPase catalytic domain-containing protein</fullName>
    </recommendedName>
</protein>
<dbReference type="CDD" id="cd16913">
    <property type="entry name" value="YkuD_like"/>
    <property type="match status" value="1"/>
</dbReference>
<name>A3VA10_9RHOB</name>
<evidence type="ECO:0000256" key="4">
    <source>
        <dbReference type="ARBA" id="ARBA00022679"/>
    </source>
</evidence>
<dbReference type="PROSITE" id="PS51257">
    <property type="entry name" value="PROKAR_LIPOPROTEIN"/>
    <property type="match status" value="1"/>
</dbReference>
<dbReference type="GO" id="GO:0005576">
    <property type="term" value="C:extracellular region"/>
    <property type="evidence" value="ECO:0007669"/>
    <property type="project" value="TreeGrafter"/>
</dbReference>
<reference evidence="12 13" key="1">
    <citation type="journal article" date="2010" name="J. Bacteriol.">
        <title>Genome sequences of Pelagibaca bermudensis HTCC2601T and Maritimibacter alkaliphilus HTCC2654T, the type strains of two marine Roseobacter genera.</title>
        <authorList>
            <person name="Thrash J.C."/>
            <person name="Cho J.C."/>
            <person name="Ferriera S."/>
            <person name="Johnson J."/>
            <person name="Vergin K.L."/>
            <person name="Giovannoni S.J."/>
        </authorList>
    </citation>
    <scope>NUCLEOTIDE SEQUENCE [LARGE SCALE GENOMIC DNA]</scope>
    <source>
        <strain evidence="12 13">HTCC2654</strain>
    </source>
</reference>